<keyword evidence="6" id="KW-0804">Transcription</keyword>
<keyword evidence="13" id="KW-1185">Reference proteome</keyword>
<keyword evidence="5" id="KW-0238">DNA-binding</keyword>
<dbReference type="Gene3D" id="1.10.10.10">
    <property type="entry name" value="Winged helix-like DNA-binding domain superfamily/Winged helix DNA-binding domain"/>
    <property type="match status" value="1"/>
</dbReference>
<dbReference type="STRING" id="1246581.A0A2H9TQH4"/>
<organism evidence="12 13">
    <name type="scientific">Paramicrosporidium saccamoebae</name>
    <dbReference type="NCBI Taxonomy" id="1246581"/>
    <lineage>
        <taxon>Eukaryota</taxon>
        <taxon>Fungi</taxon>
        <taxon>Fungi incertae sedis</taxon>
        <taxon>Cryptomycota</taxon>
        <taxon>Cryptomycota incertae sedis</taxon>
        <taxon>Paramicrosporidium</taxon>
    </lineage>
</organism>
<evidence type="ECO:0000256" key="9">
    <source>
        <dbReference type="ARBA" id="ARBA00081863"/>
    </source>
</evidence>
<dbReference type="FunFam" id="1.10.10.10:FF:000035">
    <property type="entry name" value="General transcription factor IIF subunit 2"/>
    <property type="match status" value="1"/>
</dbReference>
<dbReference type="InterPro" id="IPR003196">
    <property type="entry name" value="TFIIF_beta"/>
</dbReference>
<evidence type="ECO:0000313" key="12">
    <source>
        <dbReference type="EMBL" id="PJF19966.1"/>
    </source>
</evidence>
<dbReference type="PANTHER" id="PTHR10445">
    <property type="entry name" value="GENERAL TRANSCRIPTION FACTOR IIF SUBUNIT 2"/>
    <property type="match status" value="1"/>
</dbReference>
<comment type="similarity">
    <text evidence="2">Belongs to the TFIIF beta subunit family.</text>
</comment>
<comment type="caution">
    <text evidence="12">The sequence shown here is derived from an EMBL/GenBank/DDBJ whole genome shotgun (WGS) entry which is preliminary data.</text>
</comment>
<reference evidence="12 13" key="1">
    <citation type="submission" date="2016-10" db="EMBL/GenBank/DDBJ databases">
        <title>The genome of Paramicrosporidium saccamoebae is the missing link in understanding Cryptomycota and Microsporidia evolution.</title>
        <authorList>
            <person name="Quandt C.A."/>
            <person name="Beaudet D."/>
            <person name="Corsaro D."/>
            <person name="Michel R."/>
            <person name="Corradi N."/>
            <person name="James T."/>
        </authorList>
    </citation>
    <scope>NUCLEOTIDE SEQUENCE [LARGE SCALE GENOMIC DNA]</scope>
    <source>
        <strain evidence="12 13">KSL3</strain>
    </source>
</reference>
<evidence type="ECO:0000313" key="11">
    <source>
        <dbReference type="EMBL" id="PJF19483.1"/>
    </source>
</evidence>
<dbReference type="Pfam" id="PF02270">
    <property type="entry name" value="TFIIF_beta"/>
    <property type="match status" value="1"/>
</dbReference>
<evidence type="ECO:0000259" key="10">
    <source>
        <dbReference type="Pfam" id="PF02270"/>
    </source>
</evidence>
<dbReference type="EMBL" id="MTSL01000061">
    <property type="protein sequence ID" value="PJF19483.1"/>
    <property type="molecule type" value="Genomic_DNA"/>
</dbReference>
<evidence type="ECO:0000256" key="5">
    <source>
        <dbReference type="ARBA" id="ARBA00023125"/>
    </source>
</evidence>
<gene>
    <name evidence="12" type="ORF">PSACC_00218</name>
    <name evidence="11" type="ORF">PSACC_00702</name>
</gene>
<dbReference type="GO" id="GO:0003677">
    <property type="term" value="F:DNA binding"/>
    <property type="evidence" value="ECO:0007669"/>
    <property type="project" value="UniProtKB-KW"/>
</dbReference>
<dbReference type="GO" id="GO:0006367">
    <property type="term" value="P:transcription initiation at RNA polymerase II promoter"/>
    <property type="evidence" value="ECO:0007669"/>
    <property type="project" value="InterPro"/>
</dbReference>
<dbReference type="SUPFAM" id="SSF46785">
    <property type="entry name" value="Winged helix' DNA-binding domain"/>
    <property type="match status" value="1"/>
</dbReference>
<protein>
    <recommendedName>
        <fullName evidence="3">Transcription initiation factor IIF subunit beta</fullName>
    </recommendedName>
    <alternativeName>
        <fullName evidence="9">TFIIF medium subunit</fullName>
    </alternativeName>
    <alternativeName>
        <fullName evidence="8">TFIIF-beta</fullName>
    </alternativeName>
</protein>
<evidence type="ECO:0000256" key="3">
    <source>
        <dbReference type="ARBA" id="ARBA00021453"/>
    </source>
</evidence>
<comment type="subcellular location">
    <subcellularLocation>
        <location evidence="1">Nucleus</location>
    </subcellularLocation>
</comment>
<evidence type="ECO:0000256" key="4">
    <source>
        <dbReference type="ARBA" id="ARBA00023015"/>
    </source>
</evidence>
<name>A0A2H9TQH4_9FUNG</name>
<accession>A0A2H9TQH4</accession>
<dbReference type="GO" id="GO:0005674">
    <property type="term" value="C:transcription factor TFIIF complex"/>
    <property type="evidence" value="ECO:0007669"/>
    <property type="project" value="InterPro"/>
</dbReference>
<dbReference type="PANTHER" id="PTHR10445:SF0">
    <property type="entry name" value="GENERAL TRANSCRIPTION FACTOR IIF SUBUNIT 2"/>
    <property type="match status" value="1"/>
</dbReference>
<dbReference type="InterPro" id="IPR036390">
    <property type="entry name" value="WH_DNA-bd_sf"/>
</dbReference>
<dbReference type="Proteomes" id="UP000240830">
    <property type="component" value="Unassembled WGS sequence"/>
</dbReference>
<proteinExistence type="inferred from homology"/>
<evidence type="ECO:0000256" key="8">
    <source>
        <dbReference type="ARBA" id="ARBA00081473"/>
    </source>
</evidence>
<evidence type="ECO:0000313" key="13">
    <source>
        <dbReference type="Proteomes" id="UP000240830"/>
    </source>
</evidence>
<evidence type="ECO:0000256" key="6">
    <source>
        <dbReference type="ARBA" id="ARBA00023163"/>
    </source>
</evidence>
<evidence type="ECO:0000256" key="1">
    <source>
        <dbReference type="ARBA" id="ARBA00004123"/>
    </source>
</evidence>
<dbReference type="InterPro" id="IPR036388">
    <property type="entry name" value="WH-like_DNA-bd_sf"/>
</dbReference>
<keyword evidence="4" id="KW-0805">Transcription regulation</keyword>
<dbReference type="EMBL" id="MTSL01000020">
    <property type="protein sequence ID" value="PJF19966.1"/>
    <property type="molecule type" value="Genomic_DNA"/>
</dbReference>
<dbReference type="AlphaFoldDB" id="A0A2H9TQH4"/>
<dbReference type="InterPro" id="IPR040450">
    <property type="entry name" value="TFIIF_beta_HTH"/>
</dbReference>
<dbReference type="OrthoDB" id="26094at2759"/>
<keyword evidence="7" id="KW-0539">Nucleus</keyword>
<evidence type="ECO:0000256" key="7">
    <source>
        <dbReference type="ARBA" id="ARBA00023242"/>
    </source>
</evidence>
<evidence type="ECO:0000256" key="2">
    <source>
        <dbReference type="ARBA" id="ARBA00009543"/>
    </source>
</evidence>
<feature type="domain" description="TFIIF beta subunit HTH" evidence="10">
    <location>
        <begin position="128"/>
        <end position="191"/>
    </location>
</feature>
<sequence>MPSSAGTPANVKLVLSKNGPCGDLPLEYNLQLGKCDQTMHLFCEDLAGRAIMIEGKVEQECQLRPVLNDQYREVMRRRNDLANRPRRTVQMLDSATDNIRMGLIPHVSEHEMLMKKKRRYEPELRRERLPKEEVMDMLFRAFERLPHWTFKALVDHTQQPSTYLKDLLAEIAIYNTRGPYKSLYELRPEYKKL</sequence>